<dbReference type="Pfam" id="PF11976">
    <property type="entry name" value="Rad60-SLD"/>
    <property type="match status" value="1"/>
</dbReference>
<evidence type="ECO:0000313" key="4">
    <source>
        <dbReference type="Proteomes" id="UP000095085"/>
    </source>
</evidence>
<feature type="compositionally biased region" description="Basic and acidic residues" evidence="1">
    <location>
        <begin position="101"/>
        <end position="130"/>
    </location>
</feature>
<evidence type="ECO:0000313" key="3">
    <source>
        <dbReference type="EMBL" id="ODV70092.1"/>
    </source>
</evidence>
<dbReference type="InterPro" id="IPR029071">
    <property type="entry name" value="Ubiquitin-like_domsf"/>
</dbReference>
<reference evidence="4" key="1">
    <citation type="submission" date="2016-05" db="EMBL/GenBank/DDBJ databases">
        <title>Comparative genomics of biotechnologically important yeasts.</title>
        <authorList>
            <consortium name="DOE Joint Genome Institute"/>
            <person name="Riley R."/>
            <person name="Haridas S."/>
            <person name="Wolfe K.H."/>
            <person name="Lopes M.R."/>
            <person name="Hittinger C.T."/>
            <person name="Goker M."/>
            <person name="Salamov A."/>
            <person name="Wisecaver J."/>
            <person name="Long T.M."/>
            <person name="Aerts A.L."/>
            <person name="Barry K."/>
            <person name="Choi C."/>
            <person name="Clum A."/>
            <person name="Coughlan A.Y."/>
            <person name="Deshpande S."/>
            <person name="Douglass A.P."/>
            <person name="Hanson S.J."/>
            <person name="Klenk H.-P."/>
            <person name="Labutti K."/>
            <person name="Lapidus A."/>
            <person name="Lindquist E."/>
            <person name="Lipzen A."/>
            <person name="Meier-Kolthoff J.P."/>
            <person name="Ohm R.A."/>
            <person name="Otillar R.P."/>
            <person name="Pangilinan J."/>
            <person name="Peng Y."/>
            <person name="Rokas A."/>
            <person name="Rosa C.A."/>
            <person name="Scheuner C."/>
            <person name="Sibirny A.A."/>
            <person name="Slot J.C."/>
            <person name="Stielow J.B."/>
            <person name="Sun H."/>
            <person name="Kurtzman C.P."/>
            <person name="Blackwell M."/>
            <person name="Grigoriev I.V."/>
            <person name="Jeffries T.W."/>
        </authorList>
    </citation>
    <scope>NUCLEOTIDE SEQUENCE [LARGE SCALE GENOMIC DNA]</scope>
    <source>
        <strain evidence="4">NRRL Y-1933</strain>
    </source>
</reference>
<dbReference type="InterPro" id="IPR000626">
    <property type="entry name" value="Ubiquitin-like_dom"/>
</dbReference>
<dbReference type="SUPFAM" id="SSF54236">
    <property type="entry name" value="Ubiquitin-like"/>
    <property type="match status" value="1"/>
</dbReference>
<dbReference type="PROSITE" id="PS50053">
    <property type="entry name" value="UBIQUITIN_2"/>
    <property type="match status" value="1"/>
</dbReference>
<feature type="compositionally biased region" description="Polar residues" evidence="1">
    <location>
        <begin position="89"/>
        <end position="98"/>
    </location>
</feature>
<keyword evidence="4" id="KW-1185">Reference proteome</keyword>
<dbReference type="GeneID" id="30997223"/>
<dbReference type="Proteomes" id="UP000095085">
    <property type="component" value="Unassembled WGS sequence"/>
</dbReference>
<proteinExistence type="predicted"/>
<dbReference type="STRING" id="984485.A0A1E4RS39"/>
<dbReference type="InterPro" id="IPR022617">
    <property type="entry name" value="Rad60/SUMO-like_dom"/>
</dbReference>
<dbReference type="OrthoDB" id="3365399at2759"/>
<dbReference type="EMBL" id="KV454538">
    <property type="protein sequence ID" value="ODV70092.1"/>
    <property type="molecule type" value="Genomic_DNA"/>
</dbReference>
<feature type="compositionally biased region" description="Polar residues" evidence="1">
    <location>
        <begin position="133"/>
        <end position="146"/>
    </location>
</feature>
<feature type="compositionally biased region" description="Acidic residues" evidence="1">
    <location>
        <begin position="53"/>
        <end position="66"/>
    </location>
</feature>
<protein>
    <recommendedName>
        <fullName evidence="2">Ubiquitin-like domain-containing protein</fullName>
    </recommendedName>
</protein>
<evidence type="ECO:0000259" key="2">
    <source>
        <dbReference type="PROSITE" id="PS50053"/>
    </source>
</evidence>
<feature type="domain" description="Ubiquitin-like" evidence="2">
    <location>
        <begin position="497"/>
        <end position="570"/>
    </location>
</feature>
<sequence>MSESTDITDYHSVNESFLPSSSPQRSNKDVYTTAAEEESQRKGSSSEIANADLSDEIEIIEVEEFPSGDVHPETSRVLEPKELKEEPSTDTLKANSSPYLKEAEQPEEHKNQEMTESEKPLLVEPKEKEIQVSIPQTNSKETTPSPEKSREKASTISPSQKRKEEFFNDDFFVLAAPSKKKKKSKKHKKTKALDIETLFPQISVKKDASETTETETPKEPKSPEKLETESPKQSPMLSESKSPIRRHGSITPPPVIDKSAFTTSANDDLNLKLQSLLNNIDLDDDFFNDEIEEFRPSNLVDSNGYSFDDEHEKKRQYILRIISKIPGMSGMPLDLSLDFATKGSKNFSRIFESSLLHFKTKFLSEPTFQPEYYTAEQTAFIWIEGRMEIRPFYKPSTLRISPPNTVDYEDSIPPTLVTILLIPKMHTKDYMKIYPEFSKSSLSLDDSELSKEIDKLEQREKHSIEDDSDSLFDEDEVIENNNPEVVSAEVQSADNYFVIGLKGSDNKRVEVQVSPDTKIEKLLEYYIKVKKLENIDLNKVRLIFDDEPLDLNGLVGDTELEEDFEVQIVL</sequence>
<name>A0A1E4RS39_9ASCO</name>
<accession>A0A1E4RS39</accession>
<feature type="region of interest" description="Disordered" evidence="1">
    <location>
        <begin position="1"/>
        <end position="254"/>
    </location>
</feature>
<dbReference type="RefSeq" id="XP_020079159.1">
    <property type="nucleotide sequence ID" value="XM_020222674.1"/>
</dbReference>
<organism evidence="3 4">
    <name type="scientific">Hyphopichia burtonii NRRL Y-1933</name>
    <dbReference type="NCBI Taxonomy" id="984485"/>
    <lineage>
        <taxon>Eukaryota</taxon>
        <taxon>Fungi</taxon>
        <taxon>Dikarya</taxon>
        <taxon>Ascomycota</taxon>
        <taxon>Saccharomycotina</taxon>
        <taxon>Pichiomycetes</taxon>
        <taxon>Debaryomycetaceae</taxon>
        <taxon>Hyphopichia</taxon>
    </lineage>
</organism>
<dbReference type="AlphaFoldDB" id="A0A1E4RS39"/>
<feature type="compositionally biased region" description="Polar residues" evidence="1">
    <location>
        <begin position="1"/>
        <end position="25"/>
    </location>
</feature>
<feature type="compositionally biased region" description="Basic and acidic residues" evidence="1">
    <location>
        <begin position="70"/>
        <end position="87"/>
    </location>
</feature>
<dbReference type="Gene3D" id="3.10.20.90">
    <property type="entry name" value="Phosphatidylinositol 3-kinase Catalytic Subunit, Chain A, domain 1"/>
    <property type="match status" value="1"/>
</dbReference>
<gene>
    <name evidence="3" type="ORF">HYPBUDRAFT_164666</name>
</gene>
<dbReference type="CDD" id="cd17080">
    <property type="entry name" value="Ubl_SLD2_Esc2_like"/>
    <property type="match status" value="1"/>
</dbReference>
<evidence type="ECO:0000256" key="1">
    <source>
        <dbReference type="SAM" id="MobiDB-lite"/>
    </source>
</evidence>
<feature type="compositionally biased region" description="Basic and acidic residues" evidence="1">
    <location>
        <begin position="204"/>
        <end position="230"/>
    </location>
</feature>
<feature type="compositionally biased region" description="Basic residues" evidence="1">
    <location>
        <begin position="178"/>
        <end position="190"/>
    </location>
</feature>